<evidence type="ECO:0000313" key="3">
    <source>
        <dbReference type="Proteomes" id="UP000030710"/>
    </source>
</evidence>
<protein>
    <submittedName>
        <fullName evidence="2">Uncharacterized protein</fullName>
    </submittedName>
</protein>
<dbReference type="AlphaFoldDB" id="U1MTR5"/>
<dbReference type="Proteomes" id="UP000030710">
    <property type="component" value="Unassembled WGS sequence"/>
</dbReference>
<dbReference type="EMBL" id="KE356561">
    <property type="protein sequence ID" value="ERG93684.1"/>
    <property type="molecule type" value="Genomic_DNA"/>
</dbReference>
<name>U1MTR5_9EURY</name>
<organism evidence="2 3">
    <name type="scientific">Haloquadratum walsbyi J07HQW2</name>
    <dbReference type="NCBI Taxonomy" id="1238425"/>
    <lineage>
        <taxon>Archaea</taxon>
        <taxon>Methanobacteriati</taxon>
        <taxon>Methanobacteriota</taxon>
        <taxon>Stenosarchaea group</taxon>
        <taxon>Halobacteria</taxon>
        <taxon>Halobacteriales</taxon>
        <taxon>Haloferacaceae</taxon>
        <taxon>Haloquadratum</taxon>
    </lineage>
</organism>
<evidence type="ECO:0000313" key="2">
    <source>
        <dbReference type="EMBL" id="ERG93684.1"/>
    </source>
</evidence>
<proteinExistence type="predicted"/>
<keyword evidence="1" id="KW-0472">Membrane</keyword>
<reference evidence="2 3" key="1">
    <citation type="journal article" date="2013" name="PLoS ONE">
        <title>Assembly-driven community genomics of a hypersaline microbial ecosystem.</title>
        <authorList>
            <person name="Podell S."/>
            <person name="Ugalde J.A."/>
            <person name="Narasingarao P."/>
            <person name="Banfield J.F."/>
            <person name="Heidelberg K.B."/>
            <person name="Allen E.E."/>
        </authorList>
    </citation>
    <scope>NUCLEOTIDE SEQUENCE [LARGE SCALE GENOMIC DNA]</scope>
    <source>
        <strain evidence="3">J07HQW2</strain>
    </source>
</reference>
<gene>
    <name evidence="2" type="ORF">J07HQW2_00117</name>
</gene>
<evidence type="ECO:0000256" key="1">
    <source>
        <dbReference type="SAM" id="Phobius"/>
    </source>
</evidence>
<dbReference type="HOGENOM" id="CLU_1080125_0_0_2"/>
<sequence length="257" mass="28745">MNAIFNQKQIILHYLSIFFTDEIINTVYTRYKLMSSRYTFATILIVTLTILIHAVIFIPVLTDETSNNTTPVSPADYRPSETTEHTFTETTFDTDVVSNNVNTVLRATYEQKNIQSKESPVAFVEAARRISEYQYSSSNQSSSHIPLTFINETIPNAHICTGYSSETAAVTYSLTQAHNSASSSTELSQYMLPASYDRIIRDTLAEFNTESQNSTLFTHTTIPNYAVGTTAHPELSITDPTFTISTTVLICHTTNES</sequence>
<keyword evidence="1" id="KW-1133">Transmembrane helix</keyword>
<keyword evidence="1" id="KW-0812">Transmembrane</keyword>
<feature type="transmembrane region" description="Helical" evidence="1">
    <location>
        <begin position="38"/>
        <end position="61"/>
    </location>
</feature>
<accession>U1MTR5</accession>